<organism evidence="2 3">
    <name type="scientific">Streptomyces rubradiris</name>
    <name type="common">Streptomyces achromogenes subsp. rubradiris</name>
    <dbReference type="NCBI Taxonomy" id="285531"/>
    <lineage>
        <taxon>Bacteria</taxon>
        <taxon>Bacillati</taxon>
        <taxon>Actinomycetota</taxon>
        <taxon>Actinomycetes</taxon>
        <taxon>Kitasatosporales</taxon>
        <taxon>Streptomycetaceae</taxon>
        <taxon>Streptomyces</taxon>
    </lineage>
</organism>
<name>A0ABQ3RD19_STRRR</name>
<comment type="caution">
    <text evidence="2">The sequence shown here is derived from an EMBL/GenBank/DDBJ whole genome shotgun (WGS) entry which is preliminary data.</text>
</comment>
<accession>A0ABQ3RD19</accession>
<dbReference type="EMBL" id="BNEA01000015">
    <property type="protein sequence ID" value="GHI53741.1"/>
    <property type="molecule type" value="Genomic_DNA"/>
</dbReference>
<reference evidence="3" key="1">
    <citation type="submission" date="2023-07" db="EMBL/GenBank/DDBJ databases">
        <title>Whole genome shotgun sequence of Streptomyces achromogenes subsp. rubradiris NBRC 14000.</title>
        <authorList>
            <person name="Komaki H."/>
            <person name="Tamura T."/>
        </authorList>
    </citation>
    <scope>NUCLEOTIDE SEQUENCE [LARGE SCALE GENOMIC DNA]</scope>
    <source>
        <strain evidence="3">NBRC 14000</strain>
    </source>
</reference>
<feature type="region of interest" description="Disordered" evidence="1">
    <location>
        <begin position="20"/>
        <end position="39"/>
    </location>
</feature>
<feature type="region of interest" description="Disordered" evidence="1">
    <location>
        <begin position="48"/>
        <end position="67"/>
    </location>
</feature>
<proteinExistence type="predicted"/>
<evidence type="ECO:0000256" key="1">
    <source>
        <dbReference type="SAM" id="MobiDB-lite"/>
    </source>
</evidence>
<keyword evidence="3" id="KW-1185">Reference proteome</keyword>
<evidence type="ECO:0000313" key="2">
    <source>
        <dbReference type="EMBL" id="GHI53741.1"/>
    </source>
</evidence>
<gene>
    <name evidence="2" type="ORF">Srubr_35870</name>
</gene>
<protein>
    <submittedName>
        <fullName evidence="2">Uncharacterized protein</fullName>
    </submittedName>
</protein>
<dbReference type="Proteomes" id="UP000646738">
    <property type="component" value="Unassembled WGS sequence"/>
</dbReference>
<feature type="compositionally biased region" description="Basic and acidic residues" evidence="1">
    <location>
        <begin position="27"/>
        <end position="39"/>
    </location>
</feature>
<sequence>MSALRSKPLETGRFLTAPYDMPGKRWRLPDEGHTSDGMRTRRAGLRPAQAVHGGGSAWPGGEFSLVA</sequence>
<evidence type="ECO:0000313" key="3">
    <source>
        <dbReference type="Proteomes" id="UP000646738"/>
    </source>
</evidence>